<proteinExistence type="inferred from homology"/>
<reference evidence="11 12" key="1">
    <citation type="journal article" date="2019" name="Nat. Ecol. Evol.">
        <title>Megaphylogeny resolves global patterns of mushroom evolution.</title>
        <authorList>
            <person name="Varga T."/>
            <person name="Krizsan K."/>
            <person name="Foldi C."/>
            <person name="Dima B."/>
            <person name="Sanchez-Garcia M."/>
            <person name="Sanchez-Ramirez S."/>
            <person name="Szollosi G.J."/>
            <person name="Szarkandi J.G."/>
            <person name="Papp V."/>
            <person name="Albert L."/>
            <person name="Andreopoulos W."/>
            <person name="Angelini C."/>
            <person name="Antonin V."/>
            <person name="Barry K.W."/>
            <person name="Bougher N.L."/>
            <person name="Buchanan P."/>
            <person name="Buyck B."/>
            <person name="Bense V."/>
            <person name="Catcheside P."/>
            <person name="Chovatia M."/>
            <person name="Cooper J."/>
            <person name="Damon W."/>
            <person name="Desjardin D."/>
            <person name="Finy P."/>
            <person name="Geml J."/>
            <person name="Haridas S."/>
            <person name="Hughes K."/>
            <person name="Justo A."/>
            <person name="Karasinski D."/>
            <person name="Kautmanova I."/>
            <person name="Kiss B."/>
            <person name="Kocsube S."/>
            <person name="Kotiranta H."/>
            <person name="LaButti K.M."/>
            <person name="Lechner B.E."/>
            <person name="Liimatainen K."/>
            <person name="Lipzen A."/>
            <person name="Lukacs Z."/>
            <person name="Mihaltcheva S."/>
            <person name="Morgado L.N."/>
            <person name="Niskanen T."/>
            <person name="Noordeloos M.E."/>
            <person name="Ohm R.A."/>
            <person name="Ortiz-Santana B."/>
            <person name="Ovrebo C."/>
            <person name="Racz N."/>
            <person name="Riley R."/>
            <person name="Savchenko A."/>
            <person name="Shiryaev A."/>
            <person name="Soop K."/>
            <person name="Spirin V."/>
            <person name="Szebenyi C."/>
            <person name="Tomsovsky M."/>
            <person name="Tulloss R.E."/>
            <person name="Uehling J."/>
            <person name="Grigoriev I.V."/>
            <person name="Vagvolgyi C."/>
            <person name="Papp T."/>
            <person name="Martin F.M."/>
            <person name="Miettinen O."/>
            <person name="Hibbett D.S."/>
            <person name="Nagy L.G."/>
        </authorList>
    </citation>
    <scope>NUCLEOTIDE SEQUENCE [LARGE SCALE GENOMIC DNA]</scope>
    <source>
        <strain evidence="11 12">FP101781</strain>
    </source>
</reference>
<keyword evidence="6" id="KW-0256">Endoplasmic reticulum</keyword>
<feature type="region of interest" description="Disordered" evidence="9">
    <location>
        <begin position="1"/>
        <end position="32"/>
    </location>
</feature>
<evidence type="ECO:0000256" key="1">
    <source>
        <dbReference type="ARBA" id="ARBA00004240"/>
    </source>
</evidence>
<dbReference type="AlphaFoldDB" id="A0A4Y7TWL0"/>
<dbReference type="GO" id="GO:0005786">
    <property type="term" value="C:signal recognition particle, endoplasmic reticulum targeting"/>
    <property type="evidence" value="ECO:0007669"/>
    <property type="project" value="UniProtKB-KW"/>
</dbReference>
<evidence type="ECO:0000259" key="10">
    <source>
        <dbReference type="Pfam" id="PF08492"/>
    </source>
</evidence>
<sequence length="314" mass="33950">MPAKAAQKPASAYLKSSKKGANRKATPKQPIPVPERLKRVFTSLVAQIDGGHFANAIKTCDKILRLEPGDKDALQTKLFLLLQTEQYDTALALIDGEGQGSAKFEKSYTLYRLHREPEARIVLEEARALEGDQRGALHLEAQLNYREGEYQAAFDLYNQLLDTAEPHSEEQSDILTNLEASQQHLDFLSKGFLHALEKLPSSVSANLESTPPPVIASTVVPTVTSTTTDPEKAPAPVKKVRKSRVPAGVTPGVTPPPDPERWLKKSERSTFGLGKRRKGGSGGASQGVTPLDAATGPSATNTPKSSGVKGRKKK</sequence>
<dbReference type="Pfam" id="PF08492">
    <property type="entry name" value="SRP72"/>
    <property type="match status" value="1"/>
</dbReference>
<comment type="caution">
    <text evidence="11">The sequence shown here is derived from an EMBL/GenBank/DDBJ whole genome shotgun (WGS) entry which is preliminary data.</text>
</comment>
<keyword evidence="8" id="KW-0687">Ribonucleoprotein</keyword>
<dbReference type="InterPro" id="IPR026270">
    <property type="entry name" value="SRP72"/>
</dbReference>
<dbReference type="OrthoDB" id="5421607at2759"/>
<evidence type="ECO:0000313" key="11">
    <source>
        <dbReference type="EMBL" id="TEB38012.1"/>
    </source>
</evidence>
<evidence type="ECO:0000313" key="12">
    <source>
        <dbReference type="Proteomes" id="UP000298030"/>
    </source>
</evidence>
<evidence type="ECO:0000256" key="8">
    <source>
        <dbReference type="ARBA" id="ARBA00023274"/>
    </source>
</evidence>
<dbReference type="Gene3D" id="1.25.40.10">
    <property type="entry name" value="Tetratricopeptide repeat domain"/>
    <property type="match status" value="1"/>
</dbReference>
<feature type="compositionally biased region" description="Low complexity" evidence="9">
    <location>
        <begin position="215"/>
        <end position="228"/>
    </location>
</feature>
<feature type="compositionally biased region" description="Basic and acidic residues" evidence="9">
    <location>
        <begin position="258"/>
        <end position="268"/>
    </location>
</feature>
<keyword evidence="5" id="KW-0963">Cytoplasm</keyword>
<protein>
    <recommendedName>
        <fullName evidence="4">Signal recognition particle subunit SRP72</fullName>
    </recommendedName>
</protein>
<name>A0A4Y7TWL0_COPMI</name>
<evidence type="ECO:0000256" key="4">
    <source>
        <dbReference type="ARBA" id="ARBA00018350"/>
    </source>
</evidence>
<feature type="region of interest" description="Disordered" evidence="9">
    <location>
        <begin position="204"/>
        <end position="314"/>
    </location>
</feature>
<evidence type="ECO:0000256" key="9">
    <source>
        <dbReference type="SAM" id="MobiDB-lite"/>
    </source>
</evidence>
<dbReference type="InterPro" id="IPR013699">
    <property type="entry name" value="Signal_recog_part_SRP72_RNA-bd"/>
</dbReference>
<keyword evidence="12" id="KW-1185">Reference proteome</keyword>
<comment type="similarity">
    <text evidence="3">Belongs to the SRP72 family.</text>
</comment>
<feature type="compositionally biased region" description="Basic residues" evidence="9">
    <location>
        <begin position="16"/>
        <end position="26"/>
    </location>
</feature>
<dbReference type="Pfam" id="PF17004">
    <property type="entry name" value="SRP_TPR_like"/>
    <property type="match status" value="1"/>
</dbReference>
<dbReference type="InterPro" id="IPR031545">
    <property type="entry name" value="SRP72_TPR-like"/>
</dbReference>
<organism evidence="11 12">
    <name type="scientific">Coprinellus micaceus</name>
    <name type="common">Glistening ink-cap mushroom</name>
    <name type="synonym">Coprinus micaceus</name>
    <dbReference type="NCBI Taxonomy" id="71717"/>
    <lineage>
        <taxon>Eukaryota</taxon>
        <taxon>Fungi</taxon>
        <taxon>Dikarya</taxon>
        <taxon>Basidiomycota</taxon>
        <taxon>Agaricomycotina</taxon>
        <taxon>Agaricomycetes</taxon>
        <taxon>Agaricomycetidae</taxon>
        <taxon>Agaricales</taxon>
        <taxon>Agaricineae</taxon>
        <taxon>Psathyrellaceae</taxon>
        <taxon>Coprinellus</taxon>
    </lineage>
</organism>
<dbReference type="PANTHER" id="PTHR14094:SF9">
    <property type="entry name" value="SIGNAL RECOGNITION PARTICLE SUBUNIT SRP72"/>
    <property type="match status" value="1"/>
</dbReference>
<evidence type="ECO:0000256" key="2">
    <source>
        <dbReference type="ARBA" id="ARBA00004496"/>
    </source>
</evidence>
<feature type="domain" description="Signal recognition particle SRP72 subunit RNA-binding" evidence="10">
    <location>
        <begin position="231"/>
        <end position="271"/>
    </location>
</feature>
<accession>A0A4Y7TWL0</accession>
<dbReference type="PANTHER" id="PTHR14094">
    <property type="entry name" value="SIGNAL RECOGNITION PARTICLE 72"/>
    <property type="match status" value="1"/>
</dbReference>
<dbReference type="EMBL" id="QPFP01000003">
    <property type="protein sequence ID" value="TEB38012.1"/>
    <property type="molecule type" value="Genomic_DNA"/>
</dbReference>
<dbReference type="Proteomes" id="UP000298030">
    <property type="component" value="Unassembled WGS sequence"/>
</dbReference>
<evidence type="ECO:0000256" key="7">
    <source>
        <dbReference type="ARBA" id="ARBA00023135"/>
    </source>
</evidence>
<dbReference type="GO" id="GO:0008312">
    <property type="term" value="F:7S RNA binding"/>
    <property type="evidence" value="ECO:0007669"/>
    <property type="project" value="InterPro"/>
</dbReference>
<dbReference type="GO" id="GO:0005783">
    <property type="term" value="C:endoplasmic reticulum"/>
    <property type="evidence" value="ECO:0007669"/>
    <property type="project" value="UniProtKB-SubCell"/>
</dbReference>
<dbReference type="SUPFAM" id="SSF48452">
    <property type="entry name" value="TPR-like"/>
    <property type="match status" value="1"/>
</dbReference>
<keyword evidence="7" id="KW-0733">Signal recognition particle</keyword>
<comment type="subcellular location">
    <subcellularLocation>
        <location evidence="2">Cytoplasm</location>
    </subcellularLocation>
    <subcellularLocation>
        <location evidence="1">Endoplasmic reticulum</location>
    </subcellularLocation>
</comment>
<evidence type="ECO:0000256" key="6">
    <source>
        <dbReference type="ARBA" id="ARBA00022824"/>
    </source>
</evidence>
<dbReference type="GO" id="GO:0006614">
    <property type="term" value="P:SRP-dependent cotranslational protein targeting to membrane"/>
    <property type="evidence" value="ECO:0007669"/>
    <property type="project" value="InterPro"/>
</dbReference>
<dbReference type="STRING" id="71717.A0A4Y7TWL0"/>
<dbReference type="InterPro" id="IPR011990">
    <property type="entry name" value="TPR-like_helical_dom_sf"/>
</dbReference>
<gene>
    <name evidence="11" type="ORF">FA13DRAFT_1725635</name>
</gene>
<evidence type="ECO:0000256" key="5">
    <source>
        <dbReference type="ARBA" id="ARBA00022490"/>
    </source>
</evidence>
<dbReference type="GO" id="GO:0043022">
    <property type="term" value="F:ribosome binding"/>
    <property type="evidence" value="ECO:0007669"/>
    <property type="project" value="TreeGrafter"/>
</dbReference>
<evidence type="ECO:0000256" key="3">
    <source>
        <dbReference type="ARBA" id="ARBA00007676"/>
    </source>
</evidence>